<dbReference type="PANTHER" id="PTHR37816">
    <property type="entry name" value="YALI0E33011P"/>
    <property type="match status" value="1"/>
</dbReference>
<protein>
    <submittedName>
        <fullName evidence="4">AAA family ATPase</fullName>
    </submittedName>
</protein>
<evidence type="ECO:0000256" key="3">
    <source>
        <dbReference type="ARBA" id="ARBA00023224"/>
    </source>
</evidence>
<dbReference type="GO" id="GO:0031683">
    <property type="term" value="F:G-protein beta/gamma-subunit complex binding"/>
    <property type="evidence" value="ECO:0007669"/>
    <property type="project" value="InterPro"/>
</dbReference>
<dbReference type="PRINTS" id="PR00318">
    <property type="entry name" value="GPROTEINA"/>
</dbReference>
<evidence type="ECO:0000313" key="5">
    <source>
        <dbReference type="Proteomes" id="UP000182945"/>
    </source>
</evidence>
<keyword evidence="3" id="KW-0807">Transducer</keyword>
<dbReference type="GO" id="GO:0005525">
    <property type="term" value="F:GTP binding"/>
    <property type="evidence" value="ECO:0007669"/>
    <property type="project" value="UniProtKB-KW"/>
</dbReference>
<dbReference type="Proteomes" id="UP000182945">
    <property type="component" value="Chromosome"/>
</dbReference>
<dbReference type="GO" id="GO:0007186">
    <property type="term" value="P:G protein-coupled receptor signaling pathway"/>
    <property type="evidence" value="ECO:0007669"/>
    <property type="project" value="InterPro"/>
</dbReference>
<proteinExistence type="predicted"/>
<dbReference type="Gene3D" id="3.40.50.300">
    <property type="entry name" value="P-loop containing nucleotide triphosphate hydrolases"/>
    <property type="match status" value="1"/>
</dbReference>
<dbReference type="AlphaFoldDB" id="A0AAC9IWG2"/>
<reference evidence="4 5" key="1">
    <citation type="submission" date="2016-11" db="EMBL/GenBank/DDBJ databases">
        <title>Complete genome sequencing of Virgibacillus halodenitrificans PDB-F2.</title>
        <authorList>
            <person name="Sun Z."/>
            <person name="Zhou Y."/>
            <person name="Li H."/>
        </authorList>
    </citation>
    <scope>NUCLEOTIDE SEQUENCE [LARGE SCALE GENOMIC DNA]</scope>
    <source>
        <strain evidence="4 5">PDB-F2</strain>
    </source>
</reference>
<accession>A0AAC9IWG2</accession>
<dbReference type="RefSeq" id="WP_071648352.1">
    <property type="nucleotide sequence ID" value="NZ_CP017962.1"/>
</dbReference>
<dbReference type="InterPro" id="IPR052922">
    <property type="entry name" value="Cytidylate_Kinase-2"/>
</dbReference>
<gene>
    <name evidence="4" type="ORF">BME96_03980</name>
</gene>
<evidence type="ECO:0000256" key="1">
    <source>
        <dbReference type="ARBA" id="ARBA00022741"/>
    </source>
</evidence>
<evidence type="ECO:0000256" key="2">
    <source>
        <dbReference type="ARBA" id="ARBA00023134"/>
    </source>
</evidence>
<name>A0AAC9IWG2_VIRHA</name>
<dbReference type="InterPro" id="IPR001019">
    <property type="entry name" value="Gprotein_alpha_su"/>
</dbReference>
<dbReference type="NCBIfam" id="NF005994">
    <property type="entry name" value="PRK08118.1"/>
    <property type="match status" value="1"/>
</dbReference>
<keyword evidence="2" id="KW-0342">GTP-binding</keyword>
<dbReference type="InterPro" id="IPR027417">
    <property type="entry name" value="P-loop_NTPase"/>
</dbReference>
<dbReference type="GeneID" id="71513543"/>
<dbReference type="EMBL" id="CP017962">
    <property type="protein sequence ID" value="APC47376.1"/>
    <property type="molecule type" value="Genomic_DNA"/>
</dbReference>
<dbReference type="PANTHER" id="PTHR37816:SF3">
    <property type="entry name" value="MODULATES DNA TOPOLOGY"/>
    <property type="match status" value="1"/>
</dbReference>
<dbReference type="SUPFAM" id="SSF52540">
    <property type="entry name" value="P-loop containing nucleoside triphosphate hydrolases"/>
    <property type="match status" value="1"/>
</dbReference>
<organism evidence="4 5">
    <name type="scientific">Virgibacillus halodenitrificans</name>
    <name type="common">Bacillus halodenitrificans</name>
    <dbReference type="NCBI Taxonomy" id="1482"/>
    <lineage>
        <taxon>Bacteria</taxon>
        <taxon>Bacillati</taxon>
        <taxon>Bacillota</taxon>
        <taxon>Bacilli</taxon>
        <taxon>Bacillales</taxon>
        <taxon>Bacillaceae</taxon>
        <taxon>Virgibacillus</taxon>
    </lineage>
</organism>
<evidence type="ECO:0000313" key="4">
    <source>
        <dbReference type="EMBL" id="APC47376.1"/>
    </source>
</evidence>
<dbReference type="GO" id="GO:0003924">
    <property type="term" value="F:GTPase activity"/>
    <property type="evidence" value="ECO:0007669"/>
    <property type="project" value="InterPro"/>
</dbReference>
<dbReference type="KEGG" id="vhl:BME96_03980"/>
<keyword evidence="1" id="KW-0547">Nucleotide-binding</keyword>
<sequence length="173" mass="20040">MRKIAIIGSGGSGKSTLAGKLGIILNLPVFHLDAIFWKPGWKPIEREALIKANQSIVEKDAWIIDGNYGSTMDMRLQHADTIIFLHYRTTVCLYGIVKRRIQFHNKTRPDMGENCKEKLDWEFFQWVRNFNKTKAPVIYEKLSKLEGKDILVFKNRKDLNLFLQNLKRSSSTN</sequence>